<dbReference type="InterPro" id="IPR001697">
    <property type="entry name" value="Pyr_Knase"/>
</dbReference>
<accession>T0YX80</accession>
<keyword evidence="8" id="KW-0067">ATP-binding</keyword>
<dbReference type="GO" id="GO:0000287">
    <property type="term" value="F:magnesium ion binding"/>
    <property type="evidence" value="ECO:0007669"/>
    <property type="project" value="InterPro"/>
</dbReference>
<dbReference type="EMBL" id="AUZY01010679">
    <property type="protein sequence ID" value="EQD37638.1"/>
    <property type="molecule type" value="Genomic_DNA"/>
</dbReference>
<dbReference type="Gene3D" id="3.20.20.60">
    <property type="entry name" value="Phosphoenolpyruvate-binding domains"/>
    <property type="match status" value="1"/>
</dbReference>
<comment type="similarity">
    <text evidence="2">Belongs to the pyruvate kinase family.</text>
</comment>
<dbReference type="InterPro" id="IPR040442">
    <property type="entry name" value="Pyrv_kinase-like_dom_sf"/>
</dbReference>
<dbReference type="Pfam" id="PF00224">
    <property type="entry name" value="PK"/>
    <property type="match status" value="1"/>
</dbReference>
<comment type="pathway">
    <text evidence="1">Carbohydrate degradation; glycolysis; pyruvate from D-glyceraldehyde 3-phosphate: step 5/5.</text>
</comment>
<dbReference type="SUPFAM" id="SSF51621">
    <property type="entry name" value="Phosphoenolpyruvate/pyruvate domain"/>
    <property type="match status" value="1"/>
</dbReference>
<evidence type="ECO:0000313" key="13">
    <source>
        <dbReference type="EMBL" id="EQD37638.1"/>
    </source>
</evidence>
<dbReference type="GO" id="GO:0004743">
    <property type="term" value="F:pyruvate kinase activity"/>
    <property type="evidence" value="ECO:0007669"/>
    <property type="project" value="UniProtKB-EC"/>
</dbReference>
<protein>
    <recommendedName>
        <fullName evidence="3">pyruvate kinase</fullName>
        <ecNumber evidence="3">2.7.1.40</ecNumber>
    </recommendedName>
</protein>
<gene>
    <name evidence="13" type="ORF">B1B_16057</name>
</gene>
<dbReference type="InterPro" id="IPR015793">
    <property type="entry name" value="Pyrv_Knase_brl"/>
</dbReference>
<dbReference type="AlphaFoldDB" id="T0YX80"/>
<feature type="non-terminal residue" evidence="13">
    <location>
        <position position="102"/>
    </location>
</feature>
<dbReference type="GO" id="GO:0030955">
    <property type="term" value="F:potassium ion binding"/>
    <property type="evidence" value="ECO:0007669"/>
    <property type="project" value="InterPro"/>
</dbReference>
<reference evidence="13" key="2">
    <citation type="journal article" date="2014" name="ISME J.">
        <title>Microbial stratification in low pH oxic and suboxic macroscopic growths along an acid mine drainage.</title>
        <authorList>
            <person name="Mendez-Garcia C."/>
            <person name="Mesa V."/>
            <person name="Sprenger R.R."/>
            <person name="Richter M."/>
            <person name="Diez M.S."/>
            <person name="Solano J."/>
            <person name="Bargiela R."/>
            <person name="Golyshina O.V."/>
            <person name="Manteca A."/>
            <person name="Ramos J.L."/>
            <person name="Gallego J.R."/>
            <person name="Llorente I."/>
            <person name="Martins Dos Santos V.A."/>
            <person name="Jensen O.N."/>
            <person name="Pelaez A.I."/>
            <person name="Sanchez J."/>
            <person name="Ferrer M."/>
        </authorList>
    </citation>
    <scope>NUCLEOTIDE SEQUENCE</scope>
</reference>
<keyword evidence="6" id="KW-0547">Nucleotide-binding</keyword>
<evidence type="ECO:0000256" key="9">
    <source>
        <dbReference type="ARBA" id="ARBA00022842"/>
    </source>
</evidence>
<evidence type="ECO:0000256" key="7">
    <source>
        <dbReference type="ARBA" id="ARBA00022777"/>
    </source>
</evidence>
<keyword evidence="5" id="KW-0479">Metal-binding</keyword>
<evidence type="ECO:0000256" key="1">
    <source>
        <dbReference type="ARBA" id="ARBA00004997"/>
    </source>
</evidence>
<comment type="caution">
    <text evidence="13">The sequence shown here is derived from an EMBL/GenBank/DDBJ whole genome shotgun (WGS) entry which is preliminary data.</text>
</comment>
<dbReference type="GO" id="GO:0005524">
    <property type="term" value="F:ATP binding"/>
    <property type="evidence" value="ECO:0007669"/>
    <property type="project" value="UniProtKB-KW"/>
</dbReference>
<dbReference type="InterPro" id="IPR015813">
    <property type="entry name" value="Pyrv/PenolPyrv_kinase-like_dom"/>
</dbReference>
<organism evidence="13">
    <name type="scientific">mine drainage metagenome</name>
    <dbReference type="NCBI Taxonomy" id="410659"/>
    <lineage>
        <taxon>unclassified sequences</taxon>
        <taxon>metagenomes</taxon>
        <taxon>ecological metagenomes</taxon>
    </lineage>
</organism>
<evidence type="ECO:0000256" key="10">
    <source>
        <dbReference type="ARBA" id="ARBA00023152"/>
    </source>
</evidence>
<keyword evidence="7 13" id="KW-0418">Kinase</keyword>
<dbReference type="UniPathway" id="UPA00109">
    <property type="reaction ID" value="UER00188"/>
</dbReference>
<reference evidence="13" key="1">
    <citation type="submission" date="2013-08" db="EMBL/GenBank/DDBJ databases">
        <authorList>
            <person name="Mendez C."/>
            <person name="Richter M."/>
            <person name="Ferrer M."/>
            <person name="Sanchez J."/>
        </authorList>
    </citation>
    <scope>NUCLEOTIDE SEQUENCE</scope>
</reference>
<evidence type="ECO:0000256" key="5">
    <source>
        <dbReference type="ARBA" id="ARBA00022723"/>
    </source>
</evidence>
<evidence type="ECO:0000256" key="11">
    <source>
        <dbReference type="ARBA" id="ARBA00023317"/>
    </source>
</evidence>
<dbReference type="EC" id="2.7.1.40" evidence="3"/>
<evidence type="ECO:0000256" key="8">
    <source>
        <dbReference type="ARBA" id="ARBA00022840"/>
    </source>
</evidence>
<sequence>MRRTKILATVGPRSIRSGTLERMIRAGANAFRINFSHGTSDEHAMYLDRVRSAARSRGRQLAIVGDVQGPKIRLGTIGAGSVRLIPGQRWVLDSEVNRPGDS</sequence>
<keyword evidence="4" id="KW-0808">Transferase</keyword>
<name>T0YX80_9ZZZZ</name>
<proteinExistence type="inferred from homology"/>
<evidence type="ECO:0000256" key="2">
    <source>
        <dbReference type="ARBA" id="ARBA00008663"/>
    </source>
</evidence>
<keyword evidence="11 13" id="KW-0670">Pyruvate</keyword>
<evidence type="ECO:0000259" key="12">
    <source>
        <dbReference type="Pfam" id="PF00224"/>
    </source>
</evidence>
<feature type="domain" description="Pyruvate kinase barrel" evidence="12">
    <location>
        <begin position="1"/>
        <end position="89"/>
    </location>
</feature>
<evidence type="ECO:0000256" key="6">
    <source>
        <dbReference type="ARBA" id="ARBA00022741"/>
    </source>
</evidence>
<keyword evidence="10" id="KW-0324">Glycolysis</keyword>
<keyword evidence="9" id="KW-0460">Magnesium</keyword>
<dbReference type="PANTHER" id="PTHR11817">
    <property type="entry name" value="PYRUVATE KINASE"/>
    <property type="match status" value="1"/>
</dbReference>
<dbReference type="GO" id="GO:0016301">
    <property type="term" value="F:kinase activity"/>
    <property type="evidence" value="ECO:0007669"/>
    <property type="project" value="UniProtKB-KW"/>
</dbReference>
<evidence type="ECO:0000256" key="4">
    <source>
        <dbReference type="ARBA" id="ARBA00022679"/>
    </source>
</evidence>
<evidence type="ECO:0000256" key="3">
    <source>
        <dbReference type="ARBA" id="ARBA00012142"/>
    </source>
</evidence>